<comment type="caution">
    <text evidence="2">The sequence shown here is derived from an EMBL/GenBank/DDBJ whole genome shotgun (WGS) entry which is preliminary data.</text>
</comment>
<evidence type="ECO:0000256" key="1">
    <source>
        <dbReference type="SAM" id="MobiDB-lite"/>
    </source>
</evidence>
<organism evidence="2 3">
    <name type="scientific">Periplaneta americana</name>
    <name type="common">American cockroach</name>
    <name type="synonym">Blatta americana</name>
    <dbReference type="NCBI Taxonomy" id="6978"/>
    <lineage>
        <taxon>Eukaryota</taxon>
        <taxon>Metazoa</taxon>
        <taxon>Ecdysozoa</taxon>
        <taxon>Arthropoda</taxon>
        <taxon>Hexapoda</taxon>
        <taxon>Insecta</taxon>
        <taxon>Pterygota</taxon>
        <taxon>Neoptera</taxon>
        <taxon>Polyneoptera</taxon>
        <taxon>Dictyoptera</taxon>
        <taxon>Blattodea</taxon>
        <taxon>Blattoidea</taxon>
        <taxon>Blattidae</taxon>
        <taxon>Blattinae</taxon>
        <taxon>Periplaneta</taxon>
    </lineage>
</organism>
<feature type="region of interest" description="Disordered" evidence="1">
    <location>
        <begin position="1"/>
        <end position="27"/>
    </location>
</feature>
<feature type="non-terminal residue" evidence="2">
    <location>
        <position position="27"/>
    </location>
</feature>
<evidence type="ECO:0000313" key="3">
    <source>
        <dbReference type="Proteomes" id="UP001148838"/>
    </source>
</evidence>
<proteinExistence type="predicted"/>
<dbReference type="Proteomes" id="UP001148838">
    <property type="component" value="Unassembled WGS sequence"/>
</dbReference>
<keyword evidence="3" id="KW-1185">Reference proteome</keyword>
<protein>
    <submittedName>
        <fullName evidence="2">Uncharacterized protein</fullName>
    </submittedName>
</protein>
<sequence length="27" mass="2820">MSPGSSTDSYPAFARNGLRENSGETST</sequence>
<name>A0ABQ8SSK1_PERAM</name>
<gene>
    <name evidence="2" type="ORF">ANN_17025</name>
</gene>
<accession>A0ABQ8SSK1</accession>
<evidence type="ECO:0000313" key="2">
    <source>
        <dbReference type="EMBL" id="KAJ4436893.1"/>
    </source>
</evidence>
<feature type="compositionally biased region" description="Basic and acidic residues" evidence="1">
    <location>
        <begin position="17"/>
        <end position="27"/>
    </location>
</feature>
<dbReference type="EMBL" id="JAJSOF020000021">
    <property type="protein sequence ID" value="KAJ4436893.1"/>
    <property type="molecule type" value="Genomic_DNA"/>
</dbReference>
<reference evidence="2 3" key="1">
    <citation type="journal article" date="2022" name="Allergy">
        <title>Genome assembly and annotation of Periplaneta americana reveal a comprehensive cockroach allergen profile.</title>
        <authorList>
            <person name="Wang L."/>
            <person name="Xiong Q."/>
            <person name="Saelim N."/>
            <person name="Wang L."/>
            <person name="Nong W."/>
            <person name="Wan A.T."/>
            <person name="Shi M."/>
            <person name="Liu X."/>
            <person name="Cao Q."/>
            <person name="Hui J.H.L."/>
            <person name="Sookrung N."/>
            <person name="Leung T.F."/>
            <person name="Tungtrongchitr A."/>
            <person name="Tsui S.K.W."/>
        </authorList>
    </citation>
    <scope>NUCLEOTIDE SEQUENCE [LARGE SCALE GENOMIC DNA]</scope>
    <source>
        <strain evidence="2">PWHHKU_190912</strain>
    </source>
</reference>